<reference evidence="2" key="2">
    <citation type="submission" date="2023-05" db="EMBL/GenBank/DDBJ databases">
        <authorList>
            <consortium name="Lawrence Berkeley National Laboratory"/>
            <person name="Steindorff A."/>
            <person name="Hensen N."/>
            <person name="Bonometti L."/>
            <person name="Westerberg I."/>
            <person name="Brannstrom I.O."/>
            <person name="Guillou S."/>
            <person name="Cros-Aarteil S."/>
            <person name="Calhoun S."/>
            <person name="Haridas S."/>
            <person name="Kuo A."/>
            <person name="Mondo S."/>
            <person name="Pangilinan J."/>
            <person name="Riley R."/>
            <person name="Labutti K."/>
            <person name="Andreopoulos B."/>
            <person name="Lipzen A."/>
            <person name="Chen C."/>
            <person name="Yanf M."/>
            <person name="Daum C."/>
            <person name="Ng V."/>
            <person name="Clum A."/>
            <person name="Ohm R."/>
            <person name="Martin F."/>
            <person name="Silar P."/>
            <person name="Natvig D."/>
            <person name="Lalanne C."/>
            <person name="Gautier V."/>
            <person name="Ament-Velasquez S.L."/>
            <person name="Kruys A."/>
            <person name="Hutchinson M.I."/>
            <person name="Powell A.J."/>
            <person name="Barry K."/>
            <person name="Miller A.N."/>
            <person name="Grigoriev I.V."/>
            <person name="Debuchy R."/>
            <person name="Gladieux P."/>
            <person name="Thoren M.H."/>
            <person name="Johannesson H."/>
        </authorList>
    </citation>
    <scope>NUCLEOTIDE SEQUENCE</scope>
    <source>
        <strain evidence="2">CBS 731.68</strain>
    </source>
</reference>
<dbReference type="GeneID" id="87829841"/>
<keyword evidence="3" id="KW-1185">Reference proteome</keyword>
<dbReference type="Proteomes" id="UP001302602">
    <property type="component" value="Unassembled WGS sequence"/>
</dbReference>
<feature type="chain" id="PRO_5042928258" description="Secreted protein" evidence="1">
    <location>
        <begin position="24"/>
        <end position="89"/>
    </location>
</feature>
<accession>A0AAN6Z3D3</accession>
<name>A0AAN6Z3D3_9PEZI</name>
<keyword evidence="1" id="KW-0732">Signal</keyword>
<dbReference type="AlphaFoldDB" id="A0AAN6Z3D3"/>
<evidence type="ECO:0008006" key="4">
    <source>
        <dbReference type="Google" id="ProtNLM"/>
    </source>
</evidence>
<reference evidence="2" key="1">
    <citation type="journal article" date="2023" name="Mol. Phylogenet. Evol.">
        <title>Genome-scale phylogeny and comparative genomics of the fungal order Sordariales.</title>
        <authorList>
            <person name="Hensen N."/>
            <person name="Bonometti L."/>
            <person name="Westerberg I."/>
            <person name="Brannstrom I.O."/>
            <person name="Guillou S."/>
            <person name="Cros-Aarteil S."/>
            <person name="Calhoun S."/>
            <person name="Haridas S."/>
            <person name="Kuo A."/>
            <person name="Mondo S."/>
            <person name="Pangilinan J."/>
            <person name="Riley R."/>
            <person name="LaButti K."/>
            <person name="Andreopoulos B."/>
            <person name="Lipzen A."/>
            <person name="Chen C."/>
            <person name="Yan M."/>
            <person name="Daum C."/>
            <person name="Ng V."/>
            <person name="Clum A."/>
            <person name="Steindorff A."/>
            <person name="Ohm R.A."/>
            <person name="Martin F."/>
            <person name="Silar P."/>
            <person name="Natvig D.O."/>
            <person name="Lalanne C."/>
            <person name="Gautier V."/>
            <person name="Ament-Velasquez S.L."/>
            <person name="Kruys A."/>
            <person name="Hutchinson M.I."/>
            <person name="Powell A.J."/>
            <person name="Barry K."/>
            <person name="Miller A.N."/>
            <person name="Grigoriev I.V."/>
            <person name="Debuchy R."/>
            <person name="Gladieux P."/>
            <person name="Hiltunen Thoren M."/>
            <person name="Johannesson H."/>
        </authorList>
    </citation>
    <scope>NUCLEOTIDE SEQUENCE</scope>
    <source>
        <strain evidence="2">CBS 731.68</strain>
    </source>
</reference>
<dbReference type="RefSeq" id="XP_062647139.1">
    <property type="nucleotide sequence ID" value="XM_062793072.1"/>
</dbReference>
<organism evidence="2 3">
    <name type="scientific">Parathielavia appendiculata</name>
    <dbReference type="NCBI Taxonomy" id="2587402"/>
    <lineage>
        <taxon>Eukaryota</taxon>
        <taxon>Fungi</taxon>
        <taxon>Dikarya</taxon>
        <taxon>Ascomycota</taxon>
        <taxon>Pezizomycotina</taxon>
        <taxon>Sordariomycetes</taxon>
        <taxon>Sordariomycetidae</taxon>
        <taxon>Sordariales</taxon>
        <taxon>Chaetomiaceae</taxon>
        <taxon>Parathielavia</taxon>
    </lineage>
</organism>
<sequence length="89" mass="9142">MLHCVFAGILILMPVGMSPLLLAGSPRTLLLPLQPVAPAPFGPGRVLFPGTGHTFRAILPGVVDTVVPVAVSAGAVVLVRYLVVNCVCS</sequence>
<protein>
    <recommendedName>
        <fullName evidence="4">Secreted protein</fullName>
    </recommendedName>
</protein>
<feature type="signal peptide" evidence="1">
    <location>
        <begin position="1"/>
        <end position="23"/>
    </location>
</feature>
<proteinExistence type="predicted"/>
<dbReference type="EMBL" id="MU853229">
    <property type="protein sequence ID" value="KAK4123368.1"/>
    <property type="molecule type" value="Genomic_DNA"/>
</dbReference>
<evidence type="ECO:0000313" key="2">
    <source>
        <dbReference type="EMBL" id="KAK4123368.1"/>
    </source>
</evidence>
<evidence type="ECO:0000256" key="1">
    <source>
        <dbReference type="SAM" id="SignalP"/>
    </source>
</evidence>
<comment type="caution">
    <text evidence="2">The sequence shown here is derived from an EMBL/GenBank/DDBJ whole genome shotgun (WGS) entry which is preliminary data.</text>
</comment>
<gene>
    <name evidence="2" type="ORF">N657DRAFT_646149</name>
</gene>
<evidence type="ECO:0000313" key="3">
    <source>
        <dbReference type="Proteomes" id="UP001302602"/>
    </source>
</evidence>